<evidence type="ECO:0000256" key="6">
    <source>
        <dbReference type="ARBA" id="ARBA00022989"/>
    </source>
</evidence>
<evidence type="ECO:0000256" key="3">
    <source>
        <dbReference type="ARBA" id="ARBA00022448"/>
    </source>
</evidence>
<dbReference type="AlphaFoldDB" id="A0A7C9DDF0"/>
<dbReference type="PANTHER" id="PTHR45683">
    <property type="entry name" value="MITOCHONDRIAL NICOTINAMIDE ADENINE DINUCLEOTIDE TRANSPORTER 1-RELATED-RELATED"/>
    <property type="match status" value="1"/>
</dbReference>
<evidence type="ECO:0000256" key="4">
    <source>
        <dbReference type="ARBA" id="ARBA00022692"/>
    </source>
</evidence>
<sequence length="134" mass="14230">MSSAIVNGLAGAGGGLIAQIITYPLQTVNTRQQTERLLKKGHSNGHEMLPSKSHPSGGTLVQMLQVIKTEGWGRLYSGLKPSLFGTVASLGVYYYFYQIFKNKAESIAMARKAKGLGDGNVSMVTWLAVAAVAG</sequence>
<reference evidence="10" key="1">
    <citation type="journal article" date="2013" name="J. Plant Res.">
        <title>Effect of fungi and light on seed germination of three Opuntia species from semiarid lands of central Mexico.</title>
        <authorList>
            <person name="Delgado-Sanchez P."/>
            <person name="Jimenez-Bremont J.F."/>
            <person name="Guerrero-Gonzalez Mde L."/>
            <person name="Flores J."/>
        </authorList>
    </citation>
    <scope>NUCLEOTIDE SEQUENCE</scope>
    <source>
        <tissue evidence="10">Cladode</tissue>
    </source>
</reference>
<keyword evidence="6" id="KW-1133">Transmembrane helix</keyword>
<dbReference type="InterPro" id="IPR018108">
    <property type="entry name" value="MCP_transmembrane"/>
</dbReference>
<comment type="subcellular location">
    <subcellularLocation>
        <location evidence="1">Membrane</location>
        <topology evidence="1">Multi-pass membrane protein</topology>
    </subcellularLocation>
</comment>
<dbReference type="EMBL" id="GISG01119314">
    <property type="protein sequence ID" value="MBA4640460.1"/>
    <property type="molecule type" value="Transcribed_RNA"/>
</dbReference>
<dbReference type="Pfam" id="PF00153">
    <property type="entry name" value="Mito_carr"/>
    <property type="match status" value="1"/>
</dbReference>
<keyword evidence="7 8" id="KW-0472">Membrane</keyword>
<dbReference type="GO" id="GO:0006862">
    <property type="term" value="P:nucleotide transport"/>
    <property type="evidence" value="ECO:0007669"/>
    <property type="project" value="InterPro"/>
</dbReference>
<dbReference type="Gene3D" id="1.50.40.10">
    <property type="entry name" value="Mitochondrial carrier domain"/>
    <property type="match status" value="1"/>
</dbReference>
<name>A0A7C9DDF0_OPUST</name>
<evidence type="ECO:0000256" key="8">
    <source>
        <dbReference type="PROSITE-ProRule" id="PRU00282"/>
    </source>
</evidence>
<evidence type="ECO:0000313" key="10">
    <source>
        <dbReference type="EMBL" id="MBA4640460.1"/>
    </source>
</evidence>
<keyword evidence="5" id="KW-0677">Repeat</keyword>
<dbReference type="PROSITE" id="PS50920">
    <property type="entry name" value="SOLCAR"/>
    <property type="match status" value="1"/>
</dbReference>
<feature type="repeat" description="Solcar" evidence="8">
    <location>
        <begin position="2"/>
        <end position="103"/>
    </location>
</feature>
<dbReference type="InterPro" id="IPR023395">
    <property type="entry name" value="MCP_dom_sf"/>
</dbReference>
<proteinExistence type="inferred from homology"/>
<dbReference type="GO" id="GO:0016020">
    <property type="term" value="C:membrane"/>
    <property type="evidence" value="ECO:0007669"/>
    <property type="project" value="UniProtKB-SubCell"/>
</dbReference>
<evidence type="ECO:0000256" key="2">
    <source>
        <dbReference type="ARBA" id="ARBA00006375"/>
    </source>
</evidence>
<evidence type="ECO:0000256" key="9">
    <source>
        <dbReference type="RuleBase" id="RU000488"/>
    </source>
</evidence>
<organism evidence="10">
    <name type="scientific">Opuntia streptacantha</name>
    <name type="common">Prickly pear cactus</name>
    <name type="synonym">Opuntia cardona</name>
    <dbReference type="NCBI Taxonomy" id="393608"/>
    <lineage>
        <taxon>Eukaryota</taxon>
        <taxon>Viridiplantae</taxon>
        <taxon>Streptophyta</taxon>
        <taxon>Embryophyta</taxon>
        <taxon>Tracheophyta</taxon>
        <taxon>Spermatophyta</taxon>
        <taxon>Magnoliopsida</taxon>
        <taxon>eudicotyledons</taxon>
        <taxon>Gunneridae</taxon>
        <taxon>Pentapetalae</taxon>
        <taxon>Caryophyllales</taxon>
        <taxon>Cactineae</taxon>
        <taxon>Cactaceae</taxon>
        <taxon>Opuntioideae</taxon>
        <taxon>Opuntia</taxon>
    </lineage>
</organism>
<dbReference type="SUPFAM" id="SSF103506">
    <property type="entry name" value="Mitochondrial carrier"/>
    <property type="match status" value="1"/>
</dbReference>
<protein>
    <submittedName>
        <fullName evidence="10">Uncharacterized protein</fullName>
    </submittedName>
</protein>
<evidence type="ECO:0000256" key="5">
    <source>
        <dbReference type="ARBA" id="ARBA00022737"/>
    </source>
</evidence>
<accession>A0A7C9DDF0</accession>
<evidence type="ECO:0000256" key="1">
    <source>
        <dbReference type="ARBA" id="ARBA00004141"/>
    </source>
</evidence>
<keyword evidence="4 8" id="KW-0812">Transmembrane</keyword>
<comment type="similarity">
    <text evidence="2 9">Belongs to the mitochondrial carrier (TC 2.A.29) family.</text>
</comment>
<keyword evidence="3 9" id="KW-0813">Transport</keyword>
<evidence type="ECO:0000256" key="7">
    <source>
        <dbReference type="ARBA" id="ARBA00023136"/>
    </source>
</evidence>
<reference evidence="10" key="2">
    <citation type="submission" date="2020-07" db="EMBL/GenBank/DDBJ databases">
        <authorList>
            <person name="Vera ALvarez R."/>
            <person name="Arias-Moreno D.M."/>
            <person name="Jimenez-Jacinto V."/>
            <person name="Jimenez-Bremont J.F."/>
            <person name="Swaminathan K."/>
            <person name="Moose S.P."/>
            <person name="Guerrero-Gonzalez M.L."/>
            <person name="Marino-Ramirez L."/>
            <person name="Landsman D."/>
            <person name="Rodriguez-Kessler M."/>
            <person name="Delgado-Sanchez P."/>
        </authorList>
    </citation>
    <scope>NUCLEOTIDE SEQUENCE</scope>
    <source>
        <tissue evidence="10">Cladode</tissue>
    </source>
</reference>
<dbReference type="GO" id="GO:0055085">
    <property type="term" value="P:transmembrane transport"/>
    <property type="evidence" value="ECO:0007669"/>
    <property type="project" value="InterPro"/>
</dbReference>
<dbReference type="InterPro" id="IPR044712">
    <property type="entry name" value="SLC25A32-like"/>
</dbReference>